<protein>
    <submittedName>
        <fullName evidence="2">Uncharacterized protein</fullName>
    </submittedName>
</protein>
<dbReference type="Proteomes" id="UP000694892">
    <property type="component" value="Chromosome 1S"/>
</dbReference>
<feature type="transmembrane region" description="Helical" evidence="1">
    <location>
        <begin position="100"/>
        <end position="125"/>
    </location>
</feature>
<accession>A0A974DU75</accession>
<dbReference type="EMBL" id="CM004467">
    <property type="protein sequence ID" value="OCT98068.1"/>
    <property type="molecule type" value="Genomic_DNA"/>
</dbReference>
<evidence type="ECO:0000313" key="2">
    <source>
        <dbReference type="EMBL" id="OCT98068.1"/>
    </source>
</evidence>
<organism evidence="2 3">
    <name type="scientific">Xenopus laevis</name>
    <name type="common">African clawed frog</name>
    <dbReference type="NCBI Taxonomy" id="8355"/>
    <lineage>
        <taxon>Eukaryota</taxon>
        <taxon>Metazoa</taxon>
        <taxon>Chordata</taxon>
        <taxon>Craniata</taxon>
        <taxon>Vertebrata</taxon>
        <taxon>Euteleostomi</taxon>
        <taxon>Amphibia</taxon>
        <taxon>Batrachia</taxon>
        <taxon>Anura</taxon>
        <taxon>Pipoidea</taxon>
        <taxon>Pipidae</taxon>
        <taxon>Xenopodinae</taxon>
        <taxon>Xenopus</taxon>
        <taxon>Xenopus</taxon>
    </lineage>
</organism>
<keyword evidence="1" id="KW-1133">Transmembrane helix</keyword>
<evidence type="ECO:0000256" key="1">
    <source>
        <dbReference type="SAM" id="Phobius"/>
    </source>
</evidence>
<sequence>MLYARHPFPVNDIRESPGWFTSSFCCSKIFLSFYLQLPCFAMHNCFHSHTTDRSTLRLTLFFYIYCFCFLVTVLSNSVIISLPIGSETFIKGLMFMQSVLFSFFLVLCQTWTLAQILSIAFLLLLKALACWSL</sequence>
<feature type="transmembrane region" description="Helical" evidence="1">
    <location>
        <begin position="58"/>
        <end position="80"/>
    </location>
</feature>
<reference evidence="3" key="1">
    <citation type="journal article" date="2016" name="Nature">
        <title>Genome evolution in the allotetraploid frog Xenopus laevis.</title>
        <authorList>
            <person name="Session A.M."/>
            <person name="Uno Y."/>
            <person name="Kwon T."/>
            <person name="Chapman J.A."/>
            <person name="Toyoda A."/>
            <person name="Takahashi S."/>
            <person name="Fukui A."/>
            <person name="Hikosaka A."/>
            <person name="Suzuki A."/>
            <person name="Kondo M."/>
            <person name="van Heeringen S.J."/>
            <person name="Quigley I."/>
            <person name="Heinz S."/>
            <person name="Ogino H."/>
            <person name="Ochi H."/>
            <person name="Hellsten U."/>
            <person name="Lyons J.B."/>
            <person name="Simakov O."/>
            <person name="Putnam N."/>
            <person name="Stites J."/>
            <person name="Kuroki Y."/>
            <person name="Tanaka T."/>
            <person name="Michiue T."/>
            <person name="Watanabe M."/>
            <person name="Bogdanovic O."/>
            <person name="Lister R."/>
            <person name="Georgiou G."/>
            <person name="Paranjpe S.S."/>
            <person name="van Kruijsbergen I."/>
            <person name="Shu S."/>
            <person name="Carlson J."/>
            <person name="Kinoshita T."/>
            <person name="Ohta Y."/>
            <person name="Mawaribuchi S."/>
            <person name="Jenkins J."/>
            <person name="Grimwood J."/>
            <person name="Schmutz J."/>
            <person name="Mitros T."/>
            <person name="Mozaffari S.V."/>
            <person name="Suzuki Y."/>
            <person name="Haramoto Y."/>
            <person name="Yamamoto T.S."/>
            <person name="Takagi C."/>
            <person name="Heald R."/>
            <person name="Miller K."/>
            <person name="Haudenschild C."/>
            <person name="Kitzman J."/>
            <person name="Nakayama T."/>
            <person name="Izutsu Y."/>
            <person name="Robert J."/>
            <person name="Fortriede J."/>
            <person name="Burns K."/>
            <person name="Lotay V."/>
            <person name="Karimi K."/>
            <person name="Yasuoka Y."/>
            <person name="Dichmann D.S."/>
            <person name="Flajnik M.F."/>
            <person name="Houston D.W."/>
            <person name="Shendure J."/>
            <person name="DuPasquier L."/>
            <person name="Vize P.D."/>
            <person name="Zorn A.M."/>
            <person name="Ito M."/>
            <person name="Marcotte E.M."/>
            <person name="Wallingford J.B."/>
            <person name="Ito Y."/>
            <person name="Asashima M."/>
            <person name="Ueno N."/>
            <person name="Matsuda Y."/>
            <person name="Veenstra G.J."/>
            <person name="Fujiyama A."/>
            <person name="Harland R.M."/>
            <person name="Taira M."/>
            <person name="Rokhsar D.S."/>
        </authorList>
    </citation>
    <scope>NUCLEOTIDE SEQUENCE [LARGE SCALE GENOMIC DNA]</scope>
    <source>
        <strain evidence="3">J</strain>
    </source>
</reference>
<proteinExistence type="predicted"/>
<name>A0A974DU75_XENLA</name>
<keyword evidence="1" id="KW-0472">Membrane</keyword>
<dbReference type="AlphaFoldDB" id="A0A974DU75"/>
<evidence type="ECO:0000313" key="3">
    <source>
        <dbReference type="Proteomes" id="UP000694892"/>
    </source>
</evidence>
<gene>
    <name evidence="2" type="ORF">XELAEV_18010296mg</name>
</gene>
<keyword evidence="1" id="KW-0812">Transmembrane</keyword>